<dbReference type="GO" id="GO:0016301">
    <property type="term" value="F:kinase activity"/>
    <property type="evidence" value="ECO:0007669"/>
    <property type="project" value="UniProtKB-KW"/>
</dbReference>
<feature type="domain" description="Signal transduction histidine kinase internal region" evidence="4">
    <location>
        <begin position="408"/>
        <end position="485"/>
    </location>
</feature>
<feature type="transmembrane region" description="Helical" evidence="3">
    <location>
        <begin position="371"/>
        <end position="389"/>
    </location>
</feature>
<evidence type="ECO:0000256" key="1">
    <source>
        <dbReference type="PROSITE-ProRule" id="PRU00339"/>
    </source>
</evidence>
<evidence type="ECO:0000259" key="4">
    <source>
        <dbReference type="Pfam" id="PF06580"/>
    </source>
</evidence>
<keyword evidence="2" id="KW-0175">Coiled coil</keyword>
<reference evidence="5" key="1">
    <citation type="submission" date="2023-07" db="EMBL/GenBank/DDBJ databases">
        <title>Two novel species in the genus Flavivirga.</title>
        <authorList>
            <person name="Kwon K."/>
        </authorList>
    </citation>
    <scope>NUCLEOTIDE SEQUENCE</scope>
    <source>
        <strain evidence="5">KACC 14157</strain>
    </source>
</reference>
<dbReference type="SUPFAM" id="SSF55874">
    <property type="entry name" value="ATPase domain of HSP90 chaperone/DNA topoisomerase II/histidine kinase"/>
    <property type="match status" value="1"/>
</dbReference>
<keyword evidence="3" id="KW-1133">Transmembrane helix</keyword>
<dbReference type="RefSeq" id="WP_303280338.1">
    <property type="nucleotide sequence ID" value="NZ_BAABCZ010000016.1"/>
</dbReference>
<dbReference type="Pfam" id="PF06580">
    <property type="entry name" value="His_kinase"/>
    <property type="match status" value="1"/>
</dbReference>
<protein>
    <submittedName>
        <fullName evidence="5">Histidine kinase</fullName>
    </submittedName>
</protein>
<dbReference type="InterPro" id="IPR050640">
    <property type="entry name" value="Bact_2-comp_sensor_kinase"/>
</dbReference>
<dbReference type="SUPFAM" id="SSF48452">
    <property type="entry name" value="TPR-like"/>
    <property type="match status" value="1"/>
</dbReference>
<keyword evidence="5" id="KW-0808">Transferase</keyword>
<sequence>MARHFNQGKFLKASSLSQNAIKDSTDVEVEKALLKALDKANRSNDINAIVTTNLNLIRYYRQQDIDETEMLNLFDAFNKSCEKFQDTTCFTQYKLSLGEFYFKKTSYTDAIDELNQALEYAKIIEDKSLILAVKNTKGRLFTTIGEQEKGRKEFRGMIKYLDVEEKDYEIWFNAAYMNIAYTYKNPDSLIFYSSIVADKCKSGEMEVGCDDLYNNIAYAYLRKNMPEKALHTIQNNIDLDNLRYSSDDDNFYTSLTHTLGTTYFKLEQYEASIKYYKKSLYYSEIENNLPDIIETKEDLALSYERIGDKTTALRLLRETRILIEQYNNQRLKEEIANVKSKYELQEKEQEIISLEKENEEFKFATSKAKSISYILFVSLIVILLALYYYKQKNKLKFYKLNEELTINRLKSLRSVMNPHFLFNSFSTLQNYILKKESIKANDYMTDISNLIREVLAGSDNIYTKFNDELALIKSYLKIEQGRFDPEFKVIYNIDSELINTNPIIPSMIIQPHIENAILHGISNNLEDAVIKVSLNKKGKLVICIIEDNGVGREKAGFIKDHNNTPIHLSIASKNIQERLRILSKIGFKNTSINVIDIYDDEGMPSGTKVVITLPTQKKLN</sequence>
<evidence type="ECO:0000313" key="5">
    <source>
        <dbReference type="EMBL" id="MDO5985792.1"/>
    </source>
</evidence>
<keyword evidence="6" id="KW-1185">Reference proteome</keyword>
<feature type="repeat" description="TPR" evidence="1">
    <location>
        <begin position="253"/>
        <end position="286"/>
    </location>
</feature>
<keyword evidence="3" id="KW-0472">Membrane</keyword>
<dbReference type="PANTHER" id="PTHR34220:SF7">
    <property type="entry name" value="SENSOR HISTIDINE KINASE YPDA"/>
    <property type="match status" value="1"/>
</dbReference>
<gene>
    <name evidence="5" type="ORF">Q4Q39_00110</name>
</gene>
<dbReference type="Proteomes" id="UP001176891">
    <property type="component" value="Unassembled WGS sequence"/>
</dbReference>
<dbReference type="SMART" id="SM00028">
    <property type="entry name" value="TPR"/>
    <property type="match status" value="3"/>
</dbReference>
<keyword evidence="1" id="KW-0802">TPR repeat</keyword>
<feature type="coiled-coil region" evidence="2">
    <location>
        <begin position="328"/>
        <end position="364"/>
    </location>
</feature>
<dbReference type="Gene3D" id="3.30.565.10">
    <property type="entry name" value="Histidine kinase-like ATPase, C-terminal domain"/>
    <property type="match status" value="1"/>
</dbReference>
<evidence type="ECO:0000313" key="6">
    <source>
        <dbReference type="Proteomes" id="UP001176891"/>
    </source>
</evidence>
<dbReference type="InterPro" id="IPR010559">
    <property type="entry name" value="Sig_transdc_His_kin_internal"/>
</dbReference>
<accession>A0ABT8WWC2</accession>
<comment type="caution">
    <text evidence="5">The sequence shown here is derived from an EMBL/GenBank/DDBJ whole genome shotgun (WGS) entry which is preliminary data.</text>
</comment>
<dbReference type="PROSITE" id="PS50005">
    <property type="entry name" value="TPR"/>
    <property type="match status" value="1"/>
</dbReference>
<dbReference type="EMBL" id="JAUOEM010000001">
    <property type="protein sequence ID" value="MDO5985792.1"/>
    <property type="molecule type" value="Genomic_DNA"/>
</dbReference>
<evidence type="ECO:0000256" key="3">
    <source>
        <dbReference type="SAM" id="Phobius"/>
    </source>
</evidence>
<dbReference type="InterPro" id="IPR036890">
    <property type="entry name" value="HATPase_C_sf"/>
</dbReference>
<organism evidence="5 6">
    <name type="scientific">Flavivirga amylovorans</name>
    <dbReference type="NCBI Taxonomy" id="870486"/>
    <lineage>
        <taxon>Bacteria</taxon>
        <taxon>Pseudomonadati</taxon>
        <taxon>Bacteroidota</taxon>
        <taxon>Flavobacteriia</taxon>
        <taxon>Flavobacteriales</taxon>
        <taxon>Flavobacteriaceae</taxon>
        <taxon>Flavivirga</taxon>
    </lineage>
</organism>
<name>A0ABT8WWC2_9FLAO</name>
<evidence type="ECO:0000256" key="2">
    <source>
        <dbReference type="SAM" id="Coils"/>
    </source>
</evidence>
<keyword evidence="3" id="KW-0812">Transmembrane</keyword>
<dbReference type="PANTHER" id="PTHR34220">
    <property type="entry name" value="SENSOR HISTIDINE KINASE YPDA"/>
    <property type="match status" value="1"/>
</dbReference>
<proteinExistence type="predicted"/>
<dbReference type="InterPro" id="IPR011990">
    <property type="entry name" value="TPR-like_helical_dom_sf"/>
</dbReference>
<keyword evidence="5" id="KW-0418">Kinase</keyword>
<dbReference type="InterPro" id="IPR019734">
    <property type="entry name" value="TPR_rpt"/>
</dbReference>
<dbReference type="Gene3D" id="1.25.40.10">
    <property type="entry name" value="Tetratricopeptide repeat domain"/>
    <property type="match status" value="2"/>
</dbReference>